<dbReference type="Proteomes" id="UP001556367">
    <property type="component" value="Unassembled WGS sequence"/>
</dbReference>
<feature type="compositionally biased region" description="Low complexity" evidence="1">
    <location>
        <begin position="167"/>
        <end position="188"/>
    </location>
</feature>
<feature type="region of interest" description="Disordered" evidence="1">
    <location>
        <begin position="271"/>
        <end position="322"/>
    </location>
</feature>
<keyword evidence="2" id="KW-0472">Membrane</keyword>
<keyword evidence="5" id="KW-1185">Reference proteome</keyword>
<dbReference type="EMBL" id="JASNQZ010000015">
    <property type="protein sequence ID" value="KAL0945976.1"/>
    <property type="molecule type" value="Genomic_DNA"/>
</dbReference>
<evidence type="ECO:0000256" key="1">
    <source>
        <dbReference type="SAM" id="MobiDB-lite"/>
    </source>
</evidence>
<keyword evidence="2" id="KW-0812">Transmembrane</keyword>
<comment type="caution">
    <text evidence="4">The sequence shown here is derived from an EMBL/GenBank/DDBJ whole genome shotgun (WGS) entry which is preliminary data.</text>
</comment>
<proteinExistence type="predicted"/>
<organism evidence="4 5">
    <name type="scientific">Hohenbuehelia grisea</name>
    <dbReference type="NCBI Taxonomy" id="104357"/>
    <lineage>
        <taxon>Eukaryota</taxon>
        <taxon>Fungi</taxon>
        <taxon>Dikarya</taxon>
        <taxon>Basidiomycota</taxon>
        <taxon>Agaricomycotina</taxon>
        <taxon>Agaricomycetes</taxon>
        <taxon>Agaricomycetidae</taxon>
        <taxon>Agaricales</taxon>
        <taxon>Pleurotineae</taxon>
        <taxon>Pleurotaceae</taxon>
        <taxon>Hohenbuehelia</taxon>
    </lineage>
</organism>
<dbReference type="Gene3D" id="2.60.120.260">
    <property type="entry name" value="Galactose-binding domain-like"/>
    <property type="match status" value="1"/>
</dbReference>
<feature type="signal peptide" evidence="3">
    <location>
        <begin position="1"/>
        <end position="25"/>
    </location>
</feature>
<evidence type="ECO:0000256" key="2">
    <source>
        <dbReference type="SAM" id="Phobius"/>
    </source>
</evidence>
<gene>
    <name evidence="4" type="ORF">HGRIS_012254</name>
</gene>
<feature type="chain" id="PRO_5046381955" description="Transmembrane protein" evidence="3">
    <location>
        <begin position="26"/>
        <end position="322"/>
    </location>
</feature>
<protein>
    <recommendedName>
        <fullName evidence="6">Transmembrane protein</fullName>
    </recommendedName>
</protein>
<keyword evidence="2" id="KW-1133">Transmembrane helix</keyword>
<evidence type="ECO:0000313" key="4">
    <source>
        <dbReference type="EMBL" id="KAL0945976.1"/>
    </source>
</evidence>
<accession>A0ABR3IRN9</accession>
<evidence type="ECO:0000313" key="5">
    <source>
        <dbReference type="Proteomes" id="UP001556367"/>
    </source>
</evidence>
<evidence type="ECO:0008006" key="6">
    <source>
        <dbReference type="Google" id="ProtNLM"/>
    </source>
</evidence>
<feature type="region of interest" description="Disordered" evidence="1">
    <location>
        <begin position="167"/>
        <end position="193"/>
    </location>
</feature>
<reference evidence="5" key="1">
    <citation type="submission" date="2024-06" db="EMBL/GenBank/DDBJ databases">
        <title>Multi-omics analyses provide insights into the biosynthesis of the anticancer antibiotic pleurotin in Hohenbuehelia grisea.</title>
        <authorList>
            <person name="Weaver J.A."/>
            <person name="Alberti F."/>
        </authorList>
    </citation>
    <scope>NUCLEOTIDE SEQUENCE [LARGE SCALE GENOMIC DNA]</scope>
    <source>
        <strain evidence="5">T-177</strain>
    </source>
</reference>
<keyword evidence="3" id="KW-0732">Signal</keyword>
<sequence>MAFTSSTIPRAVILFFIFFSHLGAAVLQNFTADDQSFKISYTGSWAPVSEHANPLNFGGSHTFTRDKEANATFTFEGVGVYYMAPLWPYAVSSRLSLDGGPQIYVSMATPTGPVSSEGVETVQSAVLWGASGLVNARHTLVVSVSPDTGYAVVDGFIFTVDDGTPATSSSEIPSPTSASTPSPSIASPRNSSEPHTLQTTVIALTASLAFLALVSGLLIFWLWRRYHHVRLAPSQAWAAANFPPRNSTIIPFISTGSRIRTLREKRPIVAHHLPRTGSSSSSHQPLLDRTSVDSSGDEHPPQNNAARRTAPPVYTELQYSPA</sequence>
<feature type="transmembrane region" description="Helical" evidence="2">
    <location>
        <begin position="201"/>
        <end position="223"/>
    </location>
</feature>
<name>A0ABR3IRN9_9AGAR</name>
<evidence type="ECO:0000256" key="3">
    <source>
        <dbReference type="SAM" id="SignalP"/>
    </source>
</evidence>